<dbReference type="GeneID" id="98911763"/>
<dbReference type="PATRIC" id="fig|742743.3.peg.1987"/>
<sequence>MKYKYVIPAVLLSLGMVLPVSANKIKNVFVVDELTVEVEMADPLTKEELDPARFLAKDYEPAFTFNEGVEAVGLPVPQKSDGFHYNIYRIAVNGLDVGPIYQISYRKQKPKTFKFYGGREQVDKYRDRYGSYF</sequence>
<evidence type="ECO:0000313" key="2">
    <source>
        <dbReference type="EMBL" id="EHO62125.1"/>
    </source>
</evidence>
<accession>H1D2Y4</accession>
<dbReference type="OrthoDB" id="1634135at2"/>
<protein>
    <submittedName>
        <fullName evidence="2">Uncharacterized protein</fullName>
    </submittedName>
</protein>
<dbReference type="EMBL" id="ADLT01000066">
    <property type="protein sequence ID" value="EHO62125.1"/>
    <property type="molecule type" value="Genomic_DNA"/>
</dbReference>
<name>H1D2Y4_9FIRM</name>
<dbReference type="RefSeq" id="WP_008860466.1">
    <property type="nucleotide sequence ID" value="NZ_JH591189.1"/>
</dbReference>
<comment type="caution">
    <text evidence="2">The sequence shown here is derived from an EMBL/GenBank/DDBJ whole genome shotgun (WGS) entry which is preliminary data.</text>
</comment>
<feature type="signal peptide" evidence="1">
    <location>
        <begin position="1"/>
        <end position="22"/>
    </location>
</feature>
<proteinExistence type="predicted"/>
<organism evidence="2 3">
    <name type="scientific">Dialister succinatiphilus YIT 11850</name>
    <dbReference type="NCBI Taxonomy" id="742743"/>
    <lineage>
        <taxon>Bacteria</taxon>
        <taxon>Bacillati</taxon>
        <taxon>Bacillota</taxon>
        <taxon>Negativicutes</taxon>
        <taxon>Veillonellales</taxon>
        <taxon>Veillonellaceae</taxon>
        <taxon>Dialister</taxon>
    </lineage>
</organism>
<dbReference type="AlphaFoldDB" id="H1D2Y4"/>
<dbReference type="STRING" id="742743.HMPREF9453_01972"/>
<keyword evidence="3" id="KW-1185">Reference proteome</keyword>
<dbReference type="Proteomes" id="UP000003277">
    <property type="component" value="Unassembled WGS sequence"/>
</dbReference>
<keyword evidence="1" id="KW-0732">Signal</keyword>
<feature type="chain" id="PRO_5003549769" evidence="1">
    <location>
        <begin position="23"/>
        <end position="133"/>
    </location>
</feature>
<dbReference type="HOGENOM" id="CLU_1903351_0_0_9"/>
<reference evidence="2 3" key="1">
    <citation type="submission" date="2011-11" db="EMBL/GenBank/DDBJ databases">
        <title>The Genome Sequence of Dialister succinatiphilus YIT 11850.</title>
        <authorList>
            <consortium name="The Broad Institute Genome Sequencing Platform"/>
            <person name="Earl A."/>
            <person name="Ward D."/>
            <person name="Feldgarden M."/>
            <person name="Gevers D."/>
            <person name="Morotomi M."/>
            <person name="Young S.K."/>
            <person name="Zeng Q."/>
            <person name="Gargeya S."/>
            <person name="Fitzgerald M."/>
            <person name="Haas B."/>
            <person name="Abouelleil A."/>
            <person name="Alvarado L."/>
            <person name="Arachchi H.M."/>
            <person name="Berlin A."/>
            <person name="Brown A."/>
            <person name="Chapman S.B."/>
            <person name="Dunbar C."/>
            <person name="Gearin G."/>
            <person name="Goldberg J."/>
            <person name="Griggs A."/>
            <person name="Gujja S."/>
            <person name="Heiman D."/>
            <person name="Howarth C."/>
            <person name="Lui A."/>
            <person name="MacDonald P.J.P."/>
            <person name="Montmayeur A."/>
            <person name="Murphy C."/>
            <person name="Neiman D."/>
            <person name="Pearson M."/>
            <person name="Priest M."/>
            <person name="Roberts A."/>
            <person name="Saif S."/>
            <person name="Shea T."/>
            <person name="Sisk P."/>
            <person name="Stolte C."/>
            <person name="Sykes S."/>
            <person name="Wortman J."/>
            <person name="Nusbaum C."/>
            <person name="Birren B."/>
        </authorList>
    </citation>
    <scope>NUCLEOTIDE SEQUENCE [LARGE SCALE GENOMIC DNA]</scope>
    <source>
        <strain evidence="2 3">YIT 11850</strain>
    </source>
</reference>
<evidence type="ECO:0000256" key="1">
    <source>
        <dbReference type="SAM" id="SignalP"/>
    </source>
</evidence>
<evidence type="ECO:0000313" key="3">
    <source>
        <dbReference type="Proteomes" id="UP000003277"/>
    </source>
</evidence>
<gene>
    <name evidence="2" type="ORF">HMPREF9453_01972</name>
</gene>